<dbReference type="EMBL" id="VLKG01000005">
    <property type="protein sequence ID" value="TWH71463.1"/>
    <property type="molecule type" value="Genomic_DNA"/>
</dbReference>
<keyword evidence="8" id="KW-1133">Transmembrane helix</keyword>
<evidence type="ECO:0000313" key="12">
    <source>
        <dbReference type="EMBL" id="TWH71463.1"/>
    </source>
</evidence>
<dbReference type="PANTHER" id="PTHR35091:SF2">
    <property type="entry name" value="FLAGELLAR PROTEIN FLIL"/>
    <property type="match status" value="1"/>
</dbReference>
<evidence type="ECO:0000256" key="8">
    <source>
        <dbReference type="ARBA" id="ARBA00022989"/>
    </source>
</evidence>
<dbReference type="GO" id="GO:0009425">
    <property type="term" value="C:bacterial-type flagellum basal body"/>
    <property type="evidence" value="ECO:0007669"/>
    <property type="project" value="InterPro"/>
</dbReference>
<keyword evidence="10" id="KW-0997">Cell inner membrane</keyword>
<evidence type="ECO:0000256" key="5">
    <source>
        <dbReference type="ARBA" id="ARBA00022500"/>
    </source>
</evidence>
<comment type="caution">
    <text evidence="12">The sequence shown here is derived from an EMBL/GenBank/DDBJ whole genome shotgun (WGS) entry which is preliminary data.</text>
</comment>
<dbReference type="Proteomes" id="UP000319627">
    <property type="component" value="Unassembled WGS sequence"/>
</dbReference>
<dbReference type="InterPro" id="IPR005503">
    <property type="entry name" value="FliL"/>
</dbReference>
<evidence type="ECO:0000256" key="2">
    <source>
        <dbReference type="ARBA" id="ARBA00004162"/>
    </source>
</evidence>
<evidence type="ECO:0000256" key="6">
    <source>
        <dbReference type="ARBA" id="ARBA00022692"/>
    </source>
</evidence>
<keyword evidence="5 10" id="KW-0145">Chemotaxis</keyword>
<gene>
    <name evidence="12" type="ORF">LX59_01750</name>
</gene>
<dbReference type="GO" id="GO:0071978">
    <property type="term" value="P:bacterial-type flagellum-dependent swarming motility"/>
    <property type="evidence" value="ECO:0007669"/>
    <property type="project" value="TreeGrafter"/>
</dbReference>
<dbReference type="PANTHER" id="PTHR35091">
    <property type="entry name" value="FLAGELLAR PROTEIN FLIL"/>
    <property type="match status" value="1"/>
</dbReference>
<keyword evidence="12" id="KW-0966">Cell projection</keyword>
<evidence type="ECO:0000256" key="9">
    <source>
        <dbReference type="ARBA" id="ARBA00023136"/>
    </source>
</evidence>
<dbReference type="GO" id="GO:0006935">
    <property type="term" value="P:chemotaxis"/>
    <property type="evidence" value="ECO:0007669"/>
    <property type="project" value="UniProtKB-KW"/>
</dbReference>
<reference evidence="12 13" key="1">
    <citation type="submission" date="2019-07" db="EMBL/GenBank/DDBJ databases">
        <title>Genomic Encyclopedia of Type Strains, Phase I: the one thousand microbial genomes (KMG-I) project.</title>
        <authorList>
            <person name="Kyrpides N."/>
        </authorList>
    </citation>
    <scope>NUCLEOTIDE SEQUENCE [LARGE SCALE GENOMIC DNA]</scope>
    <source>
        <strain evidence="12 13">DSM 375</strain>
    </source>
</reference>
<evidence type="ECO:0000256" key="1">
    <source>
        <dbReference type="ARBA" id="ARBA00002254"/>
    </source>
</evidence>
<keyword evidence="13" id="KW-1185">Reference proteome</keyword>
<keyword evidence="11" id="KW-0732">Signal</keyword>
<protein>
    <recommendedName>
        <fullName evidence="10">Flagellar protein FliL</fullName>
    </recommendedName>
</protein>
<keyword evidence="12" id="KW-0969">Cilium</keyword>
<feature type="signal peptide" evidence="11">
    <location>
        <begin position="1"/>
        <end position="19"/>
    </location>
</feature>
<comment type="similarity">
    <text evidence="3 10">Belongs to the FliL family.</text>
</comment>
<proteinExistence type="inferred from homology"/>
<dbReference type="RefSeq" id="WP_144571451.1">
    <property type="nucleotide sequence ID" value="NZ_VLKG01000005.1"/>
</dbReference>
<keyword evidence="12" id="KW-0282">Flagellum</keyword>
<name>A0A562IL95_9GAMM</name>
<comment type="subcellular location">
    <subcellularLocation>
        <location evidence="10">Cell inner membrane</location>
    </subcellularLocation>
    <subcellularLocation>
        <location evidence="2">Cell membrane</location>
        <topology evidence="2">Single-pass membrane protein</topology>
    </subcellularLocation>
</comment>
<keyword evidence="6" id="KW-0812">Transmembrane</keyword>
<keyword evidence="7 10" id="KW-0283">Flagellar rotation</keyword>
<evidence type="ECO:0000256" key="10">
    <source>
        <dbReference type="RuleBase" id="RU364125"/>
    </source>
</evidence>
<sequence length="135" mass="15395">MKNWVIWLCLVMLPSTVLAEAKKEGEQDNKVAYVSLYPPLVGNYNAGEKKLRYYKADISLRVVGNAAAEQIKRHDPLVRNQLVMLFAQQSSDVLETLDGKEQLRREALRQLQQLLTQETGKPLVDDLLFNNLVVQ</sequence>
<evidence type="ECO:0000256" key="7">
    <source>
        <dbReference type="ARBA" id="ARBA00022779"/>
    </source>
</evidence>
<dbReference type="Pfam" id="PF03748">
    <property type="entry name" value="FliL"/>
    <property type="match status" value="1"/>
</dbReference>
<dbReference type="OrthoDB" id="7063251at2"/>
<evidence type="ECO:0000256" key="3">
    <source>
        <dbReference type="ARBA" id="ARBA00008281"/>
    </source>
</evidence>
<organism evidence="12 13">
    <name type="scientific">Azomonas agilis</name>
    <dbReference type="NCBI Taxonomy" id="116849"/>
    <lineage>
        <taxon>Bacteria</taxon>
        <taxon>Pseudomonadati</taxon>
        <taxon>Pseudomonadota</taxon>
        <taxon>Gammaproteobacteria</taxon>
        <taxon>Pseudomonadales</taxon>
        <taxon>Pseudomonadaceae</taxon>
        <taxon>Azomonas</taxon>
    </lineage>
</organism>
<comment type="function">
    <text evidence="1 10">Controls the rotational direction of flagella during chemotaxis.</text>
</comment>
<dbReference type="GO" id="GO:0005886">
    <property type="term" value="C:plasma membrane"/>
    <property type="evidence" value="ECO:0007669"/>
    <property type="project" value="UniProtKB-SubCell"/>
</dbReference>
<evidence type="ECO:0000256" key="11">
    <source>
        <dbReference type="SAM" id="SignalP"/>
    </source>
</evidence>
<keyword evidence="4" id="KW-1003">Cell membrane</keyword>
<evidence type="ECO:0000313" key="13">
    <source>
        <dbReference type="Proteomes" id="UP000319627"/>
    </source>
</evidence>
<evidence type="ECO:0000256" key="4">
    <source>
        <dbReference type="ARBA" id="ARBA00022475"/>
    </source>
</evidence>
<keyword evidence="9 10" id="KW-0472">Membrane</keyword>
<feature type="chain" id="PRO_5022151639" description="Flagellar protein FliL" evidence="11">
    <location>
        <begin position="20"/>
        <end position="135"/>
    </location>
</feature>
<accession>A0A562IL95</accession>
<dbReference type="AlphaFoldDB" id="A0A562IL95"/>